<comment type="caution">
    <text evidence="1">The sequence shown here is derived from an EMBL/GenBank/DDBJ whole genome shotgun (WGS) entry which is preliminary data.</text>
</comment>
<evidence type="ECO:0000313" key="2">
    <source>
        <dbReference type="Proteomes" id="UP000680714"/>
    </source>
</evidence>
<dbReference type="InterPro" id="IPR036465">
    <property type="entry name" value="vWFA_dom_sf"/>
</dbReference>
<protein>
    <submittedName>
        <fullName evidence="1">VWA domain-containing protein</fullName>
    </submittedName>
</protein>
<gene>
    <name evidence="1" type="ORF">KEC16_14325</name>
</gene>
<proteinExistence type="predicted"/>
<dbReference type="EMBL" id="JAGTUF010000015">
    <property type="protein sequence ID" value="MBR9972896.1"/>
    <property type="molecule type" value="Genomic_DNA"/>
</dbReference>
<dbReference type="Proteomes" id="UP000680714">
    <property type="component" value="Unassembled WGS sequence"/>
</dbReference>
<accession>A0ABS5IEQ9</accession>
<keyword evidence="2" id="KW-1185">Reference proteome</keyword>
<evidence type="ECO:0000313" key="1">
    <source>
        <dbReference type="EMBL" id="MBR9972896.1"/>
    </source>
</evidence>
<dbReference type="SUPFAM" id="SSF53300">
    <property type="entry name" value="vWA-like"/>
    <property type="match status" value="1"/>
</dbReference>
<dbReference type="Gene3D" id="3.40.50.410">
    <property type="entry name" value="von Willebrand factor, type A domain"/>
    <property type="match status" value="1"/>
</dbReference>
<organism evidence="1 2">
    <name type="scientific">Magnetospirillum sulfuroxidans</name>
    <dbReference type="NCBI Taxonomy" id="611300"/>
    <lineage>
        <taxon>Bacteria</taxon>
        <taxon>Pseudomonadati</taxon>
        <taxon>Pseudomonadota</taxon>
        <taxon>Alphaproteobacteria</taxon>
        <taxon>Rhodospirillales</taxon>
        <taxon>Rhodospirillaceae</taxon>
        <taxon>Magnetospirillum</taxon>
    </lineage>
</organism>
<reference evidence="1 2" key="1">
    <citation type="submission" date="2021-04" db="EMBL/GenBank/DDBJ databases">
        <title>Magnetospirillum sulfuroxidans sp. nov., a facultative chemolithoautotrophic sulfur-oxidizing alphaproteobacterium isolated from freshwater sediment and proposals for Paramagetospirillum gen. nov., and Magnetospirillaceae fam. nov.</title>
        <authorList>
            <person name="Koziaeva V."/>
            <person name="Geelhoed J.S."/>
            <person name="Sorokin D.Y."/>
            <person name="Grouzdev D.S."/>
        </authorList>
    </citation>
    <scope>NUCLEOTIDE SEQUENCE [LARGE SCALE GENOMIC DNA]</scope>
    <source>
        <strain evidence="1 2">J10</strain>
    </source>
</reference>
<name>A0ABS5IEQ9_9PROT</name>
<sequence>MFDQMTPTGFCDRPECAGVGYLVEVISEDENPALVENSKALAVYAQAEADENRRAIGLASLFIDRSPSVFVPVAPPATATRADLFVASAAGGIFDLRDISNPMDAYVAVVTFSSDLEVVLFASLEEIFSRFTTPADLAAFLSQAMRRNNNGTNINLALNEAKRMRDRLVSSGDLSPWGGPKDVKPIMHTTLTDAGGTIVVPNYRCVLLSDGEHNGGGALANPFAGEGVDPLITSYFGDVEDAGAIELQKAASFCPEHNARQFFAVTRPQQIASLRGLFKMASASSGFCPMCVPSRSTTTRMRDAAE</sequence>
<dbReference type="RefSeq" id="WP_211550113.1">
    <property type="nucleotide sequence ID" value="NZ_JAGTUF010000015.1"/>
</dbReference>